<name>A0A183CS20_GLOPA</name>
<reference evidence="2" key="1">
    <citation type="submission" date="2014-05" db="EMBL/GenBank/DDBJ databases">
        <title>The genome and life-stage specific transcriptomes of Globodera pallida elucidate key aspects of plant parasitism by a cyst nematode.</title>
        <authorList>
            <person name="Cotton J.A."/>
            <person name="Lilley C.J."/>
            <person name="Jones L.M."/>
            <person name="Kikuchi T."/>
            <person name="Reid A.J."/>
            <person name="Thorpe P."/>
            <person name="Tsai I.J."/>
            <person name="Beasley H."/>
            <person name="Blok V."/>
            <person name="Cock P.J.A."/>
            <person name="Van den Akker S.E."/>
            <person name="Holroyd N."/>
            <person name="Hunt M."/>
            <person name="Mantelin S."/>
            <person name="Naghra H."/>
            <person name="Pain A."/>
            <person name="Palomares-Rius J.E."/>
            <person name="Zarowiecki M."/>
            <person name="Berriman M."/>
            <person name="Jones J.T."/>
            <person name="Urwin P.E."/>
        </authorList>
    </citation>
    <scope>NUCLEOTIDE SEQUENCE [LARGE SCALE GENOMIC DNA]</scope>
    <source>
        <strain evidence="2">Lindley</strain>
    </source>
</reference>
<feature type="region of interest" description="Disordered" evidence="1">
    <location>
        <begin position="1"/>
        <end position="28"/>
    </location>
</feature>
<evidence type="ECO:0000313" key="2">
    <source>
        <dbReference type="Proteomes" id="UP000050741"/>
    </source>
</evidence>
<sequence>MRQMLKRRVGPGNKLNKYPGLGKGGGHRIVQMSSSSCQQHLDGLHNRTNKLKKYPGFGEGRGARDCA</sequence>
<dbReference type="AlphaFoldDB" id="A0A183CS20"/>
<evidence type="ECO:0000256" key="1">
    <source>
        <dbReference type="SAM" id="MobiDB-lite"/>
    </source>
</evidence>
<dbReference type="Proteomes" id="UP000050741">
    <property type="component" value="Unassembled WGS sequence"/>
</dbReference>
<evidence type="ECO:0000313" key="3">
    <source>
        <dbReference type="WBParaSite" id="GPLIN_001567800"/>
    </source>
</evidence>
<feature type="region of interest" description="Disordered" evidence="1">
    <location>
        <begin position="48"/>
        <end position="67"/>
    </location>
</feature>
<proteinExistence type="predicted"/>
<reference evidence="3" key="2">
    <citation type="submission" date="2016-06" db="UniProtKB">
        <authorList>
            <consortium name="WormBaseParasite"/>
        </authorList>
    </citation>
    <scope>IDENTIFICATION</scope>
</reference>
<accession>A0A183CS20</accession>
<protein>
    <submittedName>
        <fullName evidence="3">Gag protein</fullName>
    </submittedName>
</protein>
<keyword evidence="2" id="KW-1185">Reference proteome</keyword>
<dbReference type="WBParaSite" id="GPLIN_001567800">
    <property type="protein sequence ID" value="GPLIN_001567800"/>
    <property type="gene ID" value="GPLIN_001567800"/>
</dbReference>
<organism evidence="2 3">
    <name type="scientific">Globodera pallida</name>
    <name type="common">Potato cyst nematode worm</name>
    <name type="synonym">Heterodera pallida</name>
    <dbReference type="NCBI Taxonomy" id="36090"/>
    <lineage>
        <taxon>Eukaryota</taxon>
        <taxon>Metazoa</taxon>
        <taxon>Ecdysozoa</taxon>
        <taxon>Nematoda</taxon>
        <taxon>Chromadorea</taxon>
        <taxon>Rhabditida</taxon>
        <taxon>Tylenchina</taxon>
        <taxon>Tylenchomorpha</taxon>
        <taxon>Tylenchoidea</taxon>
        <taxon>Heteroderidae</taxon>
        <taxon>Heteroderinae</taxon>
        <taxon>Globodera</taxon>
    </lineage>
</organism>